<dbReference type="AlphaFoldDB" id="A0A8T0DUV8"/>
<evidence type="ECO:0000313" key="2">
    <source>
        <dbReference type="Proteomes" id="UP000699462"/>
    </source>
</evidence>
<organism evidence="1 2">
    <name type="scientific">Paragonimus westermani</name>
    <dbReference type="NCBI Taxonomy" id="34504"/>
    <lineage>
        <taxon>Eukaryota</taxon>
        <taxon>Metazoa</taxon>
        <taxon>Spiralia</taxon>
        <taxon>Lophotrochozoa</taxon>
        <taxon>Platyhelminthes</taxon>
        <taxon>Trematoda</taxon>
        <taxon>Digenea</taxon>
        <taxon>Plagiorchiida</taxon>
        <taxon>Troglotremata</taxon>
        <taxon>Troglotrematidae</taxon>
        <taxon>Paragonimus</taxon>
    </lineage>
</organism>
<accession>A0A8T0DUV8</accession>
<evidence type="ECO:0000313" key="1">
    <source>
        <dbReference type="EMBL" id="KAF8570391.1"/>
    </source>
</evidence>
<dbReference type="OrthoDB" id="6262443at2759"/>
<keyword evidence="2" id="KW-1185">Reference proteome</keyword>
<dbReference type="Proteomes" id="UP000699462">
    <property type="component" value="Unassembled WGS sequence"/>
</dbReference>
<protein>
    <submittedName>
        <fullName evidence="1">Uncharacterized protein</fullName>
    </submittedName>
</protein>
<gene>
    <name evidence="1" type="ORF">P879_02154</name>
</gene>
<sequence length="364" mass="40653">MTSFFLVPTECFRYAKSILCMSPDHAYRYNVWKSACSFFYKCSTRLPIELLDGFEGLLTNVKNCMANRNVELSQLATKAYLALLKRAGHLLCEQFRLAGLTESPIHTPVLTTARSDLFISLIKHLTQNVSTQSTSLPETVVAITGLSHICEISGLLMSSHEFLNVICCVLDRIQSTELNRIKMFSTTSISIDGYDASQLLLATTTIYRVVQFTVLPKINRATNHTDLERAIKITDQLEQLAMQLALLCVELYSFAPVKLSTVLGAAIQSAAEHMTKTELRSTNIWLTGANDFAAQLIYRAVIRCCCHQPIVFAPLQIPATTGSPRQQKVYNPLPDAPITCRDYVPLWQALLGLEQSMVSLMYLI</sequence>
<proteinExistence type="predicted"/>
<name>A0A8T0DUV8_9TREM</name>
<comment type="caution">
    <text evidence="1">The sequence shown here is derived from an EMBL/GenBank/DDBJ whole genome shotgun (WGS) entry which is preliminary data.</text>
</comment>
<dbReference type="EMBL" id="JTDF01001168">
    <property type="protein sequence ID" value="KAF8570391.1"/>
    <property type="molecule type" value="Genomic_DNA"/>
</dbReference>
<reference evidence="1 2" key="1">
    <citation type="submission" date="2019-07" db="EMBL/GenBank/DDBJ databases">
        <title>Annotation for the trematode Paragonimus westermani.</title>
        <authorList>
            <person name="Choi Y.-J."/>
        </authorList>
    </citation>
    <scope>NUCLEOTIDE SEQUENCE [LARGE SCALE GENOMIC DNA]</scope>
    <source>
        <strain evidence="1">180907_Pwestermani</strain>
    </source>
</reference>